<dbReference type="Proteomes" id="UP000289808">
    <property type="component" value="Unassembled WGS sequence"/>
</dbReference>
<evidence type="ECO:0000313" key="1">
    <source>
        <dbReference type="EMBL" id="RXF59489.1"/>
    </source>
</evidence>
<organism evidence="1 2">
    <name type="scientific">Lactobacillus crispatus</name>
    <dbReference type="NCBI Taxonomy" id="47770"/>
    <lineage>
        <taxon>Bacteria</taxon>
        <taxon>Bacillati</taxon>
        <taxon>Bacillota</taxon>
        <taxon>Bacilli</taxon>
        <taxon>Lactobacillales</taxon>
        <taxon>Lactobacillaceae</taxon>
        <taxon>Lactobacillus</taxon>
    </lineage>
</organism>
<dbReference type="RefSeq" id="WP_128733960.1">
    <property type="nucleotide sequence ID" value="NZ_SCLX01000007.1"/>
</dbReference>
<evidence type="ECO:0000313" key="2">
    <source>
        <dbReference type="Proteomes" id="UP000289808"/>
    </source>
</evidence>
<name>A0A4Q0LW75_9LACO</name>
<protein>
    <submittedName>
        <fullName evidence="1">Uncharacterized protein</fullName>
    </submittedName>
</protein>
<sequence>MAIVANGIVLIDVDEKGHWTFHSDGKTADPVLHKQNLYFTDRKKVPWAYKFPGKDYYEVESEFVLTVTLHKETGIKPGIYHDAYFTLGDEKFHARRIKVMIEE</sequence>
<dbReference type="EMBL" id="SCLX01000007">
    <property type="protein sequence ID" value="RXF59489.1"/>
    <property type="molecule type" value="Genomic_DNA"/>
</dbReference>
<comment type="caution">
    <text evidence="1">The sequence shown here is derived from an EMBL/GenBank/DDBJ whole genome shotgun (WGS) entry which is preliminary data.</text>
</comment>
<reference evidence="1 2" key="1">
    <citation type="submission" date="2019-01" db="EMBL/GenBank/DDBJ databases">
        <title>The genome sequence of Lactobacillus crispatus L49.</title>
        <authorList>
            <person name="Zhong J."/>
            <person name="Zhang J."/>
        </authorList>
    </citation>
    <scope>NUCLEOTIDE SEQUENCE [LARGE SCALE GENOMIC DNA]</scope>
    <source>
        <strain evidence="1 2">L49</strain>
    </source>
</reference>
<accession>A0A4Q0LW75</accession>
<gene>
    <name evidence="1" type="ORF">ERD32_01960</name>
</gene>
<proteinExistence type="predicted"/>
<dbReference type="AlphaFoldDB" id="A0A4Q0LW75"/>